<proteinExistence type="predicted"/>
<protein>
    <submittedName>
        <fullName evidence="2">Uncharacterized protein</fullName>
    </submittedName>
</protein>
<evidence type="ECO:0000313" key="2">
    <source>
        <dbReference type="EMBL" id="KAH7968663.1"/>
    </source>
</evidence>
<dbReference type="Proteomes" id="UP000821837">
    <property type="component" value="Unassembled WGS sequence"/>
</dbReference>
<feature type="compositionally biased region" description="Basic and acidic residues" evidence="1">
    <location>
        <begin position="306"/>
        <end position="328"/>
    </location>
</feature>
<evidence type="ECO:0000256" key="1">
    <source>
        <dbReference type="SAM" id="MobiDB-lite"/>
    </source>
</evidence>
<reference evidence="2" key="1">
    <citation type="journal article" date="2020" name="Cell">
        <title>Large-Scale Comparative Analyses of Tick Genomes Elucidate Their Genetic Diversity and Vector Capacities.</title>
        <authorList>
            <consortium name="Tick Genome and Microbiome Consortium (TIGMIC)"/>
            <person name="Jia N."/>
            <person name="Wang J."/>
            <person name="Shi W."/>
            <person name="Du L."/>
            <person name="Sun Y."/>
            <person name="Zhan W."/>
            <person name="Jiang J.F."/>
            <person name="Wang Q."/>
            <person name="Zhang B."/>
            <person name="Ji P."/>
            <person name="Bell-Sakyi L."/>
            <person name="Cui X.M."/>
            <person name="Yuan T.T."/>
            <person name="Jiang B.G."/>
            <person name="Yang W.F."/>
            <person name="Lam T.T."/>
            <person name="Chang Q.C."/>
            <person name="Ding S.J."/>
            <person name="Wang X.J."/>
            <person name="Zhu J.G."/>
            <person name="Ruan X.D."/>
            <person name="Zhao L."/>
            <person name="Wei J.T."/>
            <person name="Ye R.Z."/>
            <person name="Que T.C."/>
            <person name="Du C.H."/>
            <person name="Zhou Y.H."/>
            <person name="Cheng J.X."/>
            <person name="Dai P.F."/>
            <person name="Guo W.B."/>
            <person name="Han X.H."/>
            <person name="Huang E.J."/>
            <person name="Li L.F."/>
            <person name="Wei W."/>
            <person name="Gao Y.C."/>
            <person name="Liu J.Z."/>
            <person name="Shao H.Z."/>
            <person name="Wang X."/>
            <person name="Wang C.C."/>
            <person name="Yang T.C."/>
            <person name="Huo Q.B."/>
            <person name="Li W."/>
            <person name="Chen H.Y."/>
            <person name="Chen S.E."/>
            <person name="Zhou L.G."/>
            <person name="Ni X.B."/>
            <person name="Tian J.H."/>
            <person name="Sheng Y."/>
            <person name="Liu T."/>
            <person name="Pan Y.S."/>
            <person name="Xia L.Y."/>
            <person name="Li J."/>
            <person name="Zhao F."/>
            <person name="Cao W.C."/>
        </authorList>
    </citation>
    <scope>NUCLEOTIDE SEQUENCE</scope>
    <source>
        <strain evidence="2">Rsan-2018</strain>
    </source>
</reference>
<dbReference type="PANTHER" id="PTHR33939:SF1">
    <property type="entry name" value="DUF4371 DOMAIN-CONTAINING PROTEIN"/>
    <property type="match status" value="1"/>
</dbReference>
<keyword evidence="3" id="KW-1185">Reference proteome</keyword>
<accession>A0A9D4Q6T9</accession>
<comment type="caution">
    <text evidence="2">The sequence shown here is derived from an EMBL/GenBank/DDBJ whole genome shotgun (WGS) entry which is preliminary data.</text>
</comment>
<name>A0A9D4Q6T9_RHISA</name>
<evidence type="ECO:0000313" key="3">
    <source>
        <dbReference type="Proteomes" id="UP000821837"/>
    </source>
</evidence>
<reference evidence="2" key="2">
    <citation type="submission" date="2021-09" db="EMBL/GenBank/DDBJ databases">
        <authorList>
            <person name="Jia N."/>
            <person name="Wang J."/>
            <person name="Shi W."/>
            <person name="Du L."/>
            <person name="Sun Y."/>
            <person name="Zhan W."/>
            <person name="Jiang J."/>
            <person name="Wang Q."/>
            <person name="Zhang B."/>
            <person name="Ji P."/>
            <person name="Sakyi L.B."/>
            <person name="Cui X."/>
            <person name="Yuan T."/>
            <person name="Jiang B."/>
            <person name="Yang W."/>
            <person name="Lam T.T.-Y."/>
            <person name="Chang Q."/>
            <person name="Ding S."/>
            <person name="Wang X."/>
            <person name="Zhu J."/>
            <person name="Ruan X."/>
            <person name="Zhao L."/>
            <person name="Wei J."/>
            <person name="Que T."/>
            <person name="Du C."/>
            <person name="Cheng J."/>
            <person name="Dai P."/>
            <person name="Han X."/>
            <person name="Huang E."/>
            <person name="Gao Y."/>
            <person name="Liu J."/>
            <person name="Shao H."/>
            <person name="Ye R."/>
            <person name="Li L."/>
            <person name="Wei W."/>
            <person name="Wang X."/>
            <person name="Wang C."/>
            <person name="Huo Q."/>
            <person name="Li W."/>
            <person name="Guo W."/>
            <person name="Chen H."/>
            <person name="Chen S."/>
            <person name="Zhou L."/>
            <person name="Zhou L."/>
            <person name="Ni X."/>
            <person name="Tian J."/>
            <person name="Zhou Y."/>
            <person name="Sheng Y."/>
            <person name="Liu T."/>
            <person name="Pan Y."/>
            <person name="Xia L."/>
            <person name="Li J."/>
            <person name="Zhao F."/>
            <person name="Cao W."/>
        </authorList>
    </citation>
    <scope>NUCLEOTIDE SEQUENCE</scope>
    <source>
        <strain evidence="2">Rsan-2018</strain>
        <tissue evidence="2">Larvae</tissue>
    </source>
</reference>
<gene>
    <name evidence="2" type="ORF">HPB52_010575</name>
</gene>
<dbReference type="EMBL" id="JABSTV010001248">
    <property type="protein sequence ID" value="KAH7968663.1"/>
    <property type="molecule type" value="Genomic_DNA"/>
</dbReference>
<organism evidence="2 3">
    <name type="scientific">Rhipicephalus sanguineus</name>
    <name type="common">Brown dog tick</name>
    <name type="synonym">Ixodes sanguineus</name>
    <dbReference type="NCBI Taxonomy" id="34632"/>
    <lineage>
        <taxon>Eukaryota</taxon>
        <taxon>Metazoa</taxon>
        <taxon>Ecdysozoa</taxon>
        <taxon>Arthropoda</taxon>
        <taxon>Chelicerata</taxon>
        <taxon>Arachnida</taxon>
        <taxon>Acari</taxon>
        <taxon>Parasitiformes</taxon>
        <taxon>Ixodida</taxon>
        <taxon>Ixodoidea</taxon>
        <taxon>Ixodidae</taxon>
        <taxon>Rhipicephalinae</taxon>
        <taxon>Rhipicephalus</taxon>
        <taxon>Rhipicephalus</taxon>
    </lineage>
</organism>
<dbReference type="PANTHER" id="PTHR33939">
    <property type="entry name" value="PROTEIN CBG22215"/>
    <property type="match status" value="1"/>
</dbReference>
<dbReference type="AlphaFoldDB" id="A0A9D4Q6T9"/>
<dbReference type="VEuPathDB" id="VectorBase:RSAN_026892"/>
<feature type="region of interest" description="Disordered" evidence="1">
    <location>
        <begin position="306"/>
        <end position="340"/>
    </location>
</feature>
<sequence>MNVVEACDPVADLLGVGSSRVYNVRNEAKATDSVLIASSRNRPARVHKDRRTTLYDYFTKCALRTSVHSFFRPNEVPTATKIAAQFPASDDLPDLTLWTHSYMRDIATYQEDGRPIHYLDETWVCAGHTVSKVSIDSTVTSSHDAFMRGLPTGLKQLSGRGQRLIISHVRNKGGFIDGCLDIFRGRKTGDYHEEMDGSRSSGQSCANNGLSQGCNRAVIKGVPYDAGMRKKELLDIVSSLKPRFHAPVKNGVAARNRAFKLSDVEDLLREKVEKVTAVNWPNAERHLRETKTLFFRKSGGTDHIRPRIIMLDRDDASDDSSRSERRDDEDPLPGKSVNAA</sequence>